<organism evidence="8 9">
    <name type="scientific">Microlunatus soli</name>
    <dbReference type="NCBI Taxonomy" id="630515"/>
    <lineage>
        <taxon>Bacteria</taxon>
        <taxon>Bacillati</taxon>
        <taxon>Actinomycetota</taxon>
        <taxon>Actinomycetes</taxon>
        <taxon>Propionibacteriales</taxon>
        <taxon>Propionibacteriaceae</taxon>
        <taxon>Microlunatus</taxon>
    </lineage>
</organism>
<dbReference type="OrthoDB" id="2060755at2"/>
<keyword evidence="3 8" id="KW-0238">DNA-binding</keyword>
<protein>
    <submittedName>
        <fullName evidence="8">AraC-type DNA-binding protein</fullName>
    </submittedName>
</protein>
<dbReference type="Proteomes" id="UP000199103">
    <property type="component" value="Chromosome I"/>
</dbReference>
<dbReference type="SUPFAM" id="SSF51215">
    <property type="entry name" value="Regulatory protein AraC"/>
    <property type="match status" value="1"/>
</dbReference>
<keyword evidence="5" id="KW-0804">Transcription</keyword>
<dbReference type="Gene3D" id="2.60.120.10">
    <property type="entry name" value="Jelly Rolls"/>
    <property type="match status" value="1"/>
</dbReference>
<reference evidence="8 9" key="1">
    <citation type="submission" date="2016-10" db="EMBL/GenBank/DDBJ databases">
        <authorList>
            <person name="de Groot N.N."/>
        </authorList>
    </citation>
    <scope>NUCLEOTIDE SEQUENCE [LARGE SCALE GENOMIC DNA]</scope>
    <source>
        <strain evidence="8 9">DSM 21800</strain>
    </source>
</reference>
<dbReference type="Gene3D" id="1.10.10.60">
    <property type="entry name" value="Homeodomain-like"/>
    <property type="match status" value="1"/>
</dbReference>
<dbReference type="InterPro" id="IPR014710">
    <property type="entry name" value="RmlC-like_jellyroll"/>
</dbReference>
<keyword evidence="4" id="KW-0010">Activator</keyword>
<evidence type="ECO:0000313" key="9">
    <source>
        <dbReference type="Proteomes" id="UP000199103"/>
    </source>
</evidence>
<evidence type="ECO:0000256" key="1">
    <source>
        <dbReference type="ARBA" id="ARBA00022490"/>
    </source>
</evidence>
<dbReference type="EMBL" id="LT629772">
    <property type="protein sequence ID" value="SDS86251.1"/>
    <property type="molecule type" value="Genomic_DNA"/>
</dbReference>
<dbReference type="InterPro" id="IPR050204">
    <property type="entry name" value="AraC_XylS_family_regulators"/>
</dbReference>
<accession>A0A1H1VPB5</accession>
<evidence type="ECO:0000256" key="5">
    <source>
        <dbReference type="ARBA" id="ARBA00023163"/>
    </source>
</evidence>
<dbReference type="STRING" id="630515.SAMN04489812_3284"/>
<dbReference type="PANTHER" id="PTHR46796">
    <property type="entry name" value="HTH-TYPE TRANSCRIPTIONAL ACTIVATOR RHAS-RELATED"/>
    <property type="match status" value="1"/>
</dbReference>
<gene>
    <name evidence="8" type="ORF">SAMN04489812_3284</name>
</gene>
<sequence length="306" mass="33751">MGSEAVADAARLVELAGRLDRCTVDGFGVDFVSWGFYRPNVWRNYWHTHSFYEVCLAYAGAGTFDVGDQHWSIDAGTVFVARPGDLHQIIADPTAPLGIAFWGFTLVPGRGATPARPGWWSGLTRTDRPYVSDQLGRLPAVLTDLTAELDRPRSGQQATLQSLGARLVVETARSFADEDDLAIESPAEDRPSVLVSVMERYLLDNLALPISVRDVAAEVHLSQRHAERLYSAQTGDTLMGALRRFRLEHAADLLLNGDQSVTEIARRCGYPQPRPFITAFGRQYGQPPRSFRRNGGTLHLRDDSGA</sequence>
<dbReference type="SMART" id="SM00342">
    <property type="entry name" value="HTH_ARAC"/>
    <property type="match status" value="1"/>
</dbReference>
<dbReference type="AlphaFoldDB" id="A0A1H1VPB5"/>
<evidence type="ECO:0000256" key="4">
    <source>
        <dbReference type="ARBA" id="ARBA00023159"/>
    </source>
</evidence>
<dbReference type="PROSITE" id="PS00041">
    <property type="entry name" value="HTH_ARAC_FAMILY_1"/>
    <property type="match status" value="1"/>
</dbReference>
<feature type="domain" description="HTH araC/xylS-type" evidence="7">
    <location>
        <begin position="196"/>
        <end position="294"/>
    </location>
</feature>
<feature type="region of interest" description="Disordered" evidence="6">
    <location>
        <begin position="285"/>
        <end position="306"/>
    </location>
</feature>
<dbReference type="PANTHER" id="PTHR46796:SF13">
    <property type="entry name" value="HTH-TYPE TRANSCRIPTIONAL ACTIVATOR RHAS"/>
    <property type="match status" value="1"/>
</dbReference>
<dbReference type="InterPro" id="IPR009057">
    <property type="entry name" value="Homeodomain-like_sf"/>
</dbReference>
<dbReference type="Pfam" id="PF12833">
    <property type="entry name" value="HTH_18"/>
    <property type="match status" value="1"/>
</dbReference>
<evidence type="ECO:0000256" key="3">
    <source>
        <dbReference type="ARBA" id="ARBA00023125"/>
    </source>
</evidence>
<dbReference type="GO" id="GO:0043565">
    <property type="term" value="F:sequence-specific DNA binding"/>
    <property type="evidence" value="ECO:0007669"/>
    <property type="project" value="InterPro"/>
</dbReference>
<dbReference type="InterPro" id="IPR037923">
    <property type="entry name" value="HTH-like"/>
</dbReference>
<keyword evidence="2" id="KW-0805">Transcription regulation</keyword>
<dbReference type="RefSeq" id="WP_091526501.1">
    <property type="nucleotide sequence ID" value="NZ_LT629772.1"/>
</dbReference>
<dbReference type="InterPro" id="IPR003313">
    <property type="entry name" value="AraC-bd"/>
</dbReference>
<keyword evidence="9" id="KW-1185">Reference proteome</keyword>
<keyword evidence="1" id="KW-0963">Cytoplasm</keyword>
<proteinExistence type="predicted"/>
<dbReference type="InterPro" id="IPR018062">
    <property type="entry name" value="HTH_AraC-typ_CS"/>
</dbReference>
<dbReference type="PROSITE" id="PS01124">
    <property type="entry name" value="HTH_ARAC_FAMILY_2"/>
    <property type="match status" value="1"/>
</dbReference>
<evidence type="ECO:0000256" key="6">
    <source>
        <dbReference type="SAM" id="MobiDB-lite"/>
    </source>
</evidence>
<evidence type="ECO:0000256" key="2">
    <source>
        <dbReference type="ARBA" id="ARBA00023015"/>
    </source>
</evidence>
<dbReference type="InterPro" id="IPR018060">
    <property type="entry name" value="HTH_AraC"/>
</dbReference>
<dbReference type="GO" id="GO:0003700">
    <property type="term" value="F:DNA-binding transcription factor activity"/>
    <property type="evidence" value="ECO:0007669"/>
    <property type="project" value="InterPro"/>
</dbReference>
<dbReference type="SUPFAM" id="SSF46689">
    <property type="entry name" value="Homeodomain-like"/>
    <property type="match status" value="1"/>
</dbReference>
<dbReference type="Pfam" id="PF02311">
    <property type="entry name" value="AraC_binding"/>
    <property type="match status" value="1"/>
</dbReference>
<evidence type="ECO:0000313" key="8">
    <source>
        <dbReference type="EMBL" id="SDS86251.1"/>
    </source>
</evidence>
<evidence type="ECO:0000259" key="7">
    <source>
        <dbReference type="PROSITE" id="PS01124"/>
    </source>
</evidence>
<name>A0A1H1VPB5_9ACTN</name>